<dbReference type="OrthoDB" id="2086822at2"/>
<dbReference type="AlphaFoldDB" id="A0A1M6UIM8"/>
<reference evidence="2 3" key="1">
    <citation type="submission" date="2016-11" db="EMBL/GenBank/DDBJ databases">
        <authorList>
            <person name="Jaros S."/>
            <person name="Januszkiewicz K."/>
            <person name="Wedrychowicz H."/>
        </authorList>
    </citation>
    <scope>NUCLEOTIDE SEQUENCE [LARGE SCALE GENOMIC DNA]</scope>
    <source>
        <strain evidence="2 3">DSM 15929</strain>
    </source>
</reference>
<feature type="transmembrane region" description="Helical" evidence="1">
    <location>
        <begin position="12"/>
        <end position="30"/>
    </location>
</feature>
<dbReference type="RefSeq" id="WP_073277516.1">
    <property type="nucleotide sequence ID" value="NZ_FRAC01000015.1"/>
</dbReference>
<protein>
    <submittedName>
        <fullName evidence="2">Uncharacterized protein</fullName>
    </submittedName>
</protein>
<keyword evidence="1" id="KW-0472">Membrane</keyword>
<proteinExistence type="predicted"/>
<dbReference type="EMBL" id="FRAC01000015">
    <property type="protein sequence ID" value="SHK69072.1"/>
    <property type="molecule type" value="Genomic_DNA"/>
</dbReference>
<keyword evidence="3" id="KW-1185">Reference proteome</keyword>
<gene>
    <name evidence="2" type="ORF">SAMN02745136_03104</name>
</gene>
<dbReference type="STRING" id="1121322.SAMN02745136_03104"/>
<keyword evidence="1" id="KW-1133">Transmembrane helix</keyword>
<name>A0A1M6UIM8_9FIRM</name>
<keyword evidence="1" id="KW-0812">Transmembrane</keyword>
<evidence type="ECO:0000313" key="3">
    <source>
        <dbReference type="Proteomes" id="UP000184386"/>
    </source>
</evidence>
<evidence type="ECO:0000256" key="1">
    <source>
        <dbReference type="SAM" id="Phobius"/>
    </source>
</evidence>
<feature type="transmembrane region" description="Helical" evidence="1">
    <location>
        <begin position="66"/>
        <end position="87"/>
    </location>
</feature>
<organism evidence="2 3">
    <name type="scientific">Anaerocolumna jejuensis DSM 15929</name>
    <dbReference type="NCBI Taxonomy" id="1121322"/>
    <lineage>
        <taxon>Bacteria</taxon>
        <taxon>Bacillati</taxon>
        <taxon>Bacillota</taxon>
        <taxon>Clostridia</taxon>
        <taxon>Lachnospirales</taxon>
        <taxon>Lachnospiraceae</taxon>
        <taxon>Anaerocolumna</taxon>
    </lineage>
</organism>
<sequence length="93" mass="10523">MKKLDLKSLNLKTLNLSAWLTVISTYLLPYRHTDGFETSFGYPIPFISVHDVPIGRTPFSSMSVNALALIINVLIVYIILSAITKVWKRLKKS</sequence>
<dbReference type="Proteomes" id="UP000184386">
    <property type="component" value="Unassembled WGS sequence"/>
</dbReference>
<evidence type="ECO:0000313" key="2">
    <source>
        <dbReference type="EMBL" id="SHK69072.1"/>
    </source>
</evidence>
<accession>A0A1M6UIM8</accession>